<gene>
    <name evidence="2" type="ORF">H312_02966</name>
</gene>
<organism evidence="2 3">
    <name type="scientific">Anncaliia algerae PRA339</name>
    <dbReference type="NCBI Taxonomy" id="1288291"/>
    <lineage>
        <taxon>Eukaryota</taxon>
        <taxon>Fungi</taxon>
        <taxon>Fungi incertae sedis</taxon>
        <taxon>Microsporidia</taxon>
        <taxon>Tubulinosematoidea</taxon>
        <taxon>Tubulinosematidae</taxon>
        <taxon>Anncaliia</taxon>
    </lineage>
</organism>
<evidence type="ECO:0000256" key="1">
    <source>
        <dbReference type="SAM" id="SignalP"/>
    </source>
</evidence>
<name>A0A059EXK5_9MICR</name>
<evidence type="ECO:0000313" key="3">
    <source>
        <dbReference type="Proteomes" id="UP000030655"/>
    </source>
</evidence>
<reference evidence="2 3" key="2">
    <citation type="submission" date="2014-03" db="EMBL/GenBank/DDBJ databases">
        <title>The Genome Sequence of Anncaliia algerae insect isolate PRA339.</title>
        <authorList>
            <consortium name="The Broad Institute Genome Sequencing Platform"/>
            <consortium name="The Broad Institute Genome Sequencing Center for Infectious Disease"/>
            <person name="Cuomo C."/>
            <person name="Becnel J."/>
            <person name="Sanscrainte N."/>
            <person name="Walker B."/>
            <person name="Young S.K."/>
            <person name="Zeng Q."/>
            <person name="Gargeya S."/>
            <person name="Fitzgerald M."/>
            <person name="Haas B."/>
            <person name="Abouelleil A."/>
            <person name="Alvarado L."/>
            <person name="Arachchi H.M."/>
            <person name="Berlin A.M."/>
            <person name="Chapman S.B."/>
            <person name="Dewar J."/>
            <person name="Goldberg J."/>
            <person name="Griggs A."/>
            <person name="Gujja S."/>
            <person name="Hansen M."/>
            <person name="Howarth C."/>
            <person name="Imamovic A."/>
            <person name="Larimer J."/>
            <person name="McCowan C."/>
            <person name="Murphy C."/>
            <person name="Neiman D."/>
            <person name="Pearson M."/>
            <person name="Priest M."/>
            <person name="Roberts A."/>
            <person name="Saif S."/>
            <person name="Shea T."/>
            <person name="Sisk P."/>
            <person name="Sykes S."/>
            <person name="Wortman J."/>
            <person name="Nusbaum C."/>
            <person name="Birren B."/>
        </authorList>
    </citation>
    <scope>NUCLEOTIDE SEQUENCE [LARGE SCALE GENOMIC DNA]</scope>
    <source>
        <strain evidence="2 3">PRA339</strain>
    </source>
</reference>
<accession>A0A059EXK5</accession>
<feature type="signal peptide" evidence="1">
    <location>
        <begin position="1"/>
        <end position="15"/>
    </location>
</feature>
<evidence type="ECO:0000313" key="2">
    <source>
        <dbReference type="EMBL" id="KCZ79640.1"/>
    </source>
</evidence>
<dbReference type="Proteomes" id="UP000030655">
    <property type="component" value="Unassembled WGS sequence"/>
</dbReference>
<dbReference type="EMBL" id="KK365244">
    <property type="protein sequence ID" value="KCZ79640.1"/>
    <property type="molecule type" value="Genomic_DNA"/>
</dbReference>
<dbReference type="HOGENOM" id="CLU_623985_0_0_1"/>
<dbReference type="VEuPathDB" id="MicrosporidiaDB:H312_02966"/>
<feature type="chain" id="PRO_5012361954" evidence="1">
    <location>
        <begin position="16"/>
        <end position="439"/>
    </location>
</feature>
<keyword evidence="3" id="KW-1185">Reference proteome</keyword>
<keyword evidence="1" id="KW-0732">Signal</keyword>
<reference evidence="3" key="1">
    <citation type="submission" date="2013-02" db="EMBL/GenBank/DDBJ databases">
        <authorList>
            <consortium name="The Broad Institute Genome Sequencing Platform"/>
            <person name="Cuomo C."/>
            <person name="Becnel J."/>
            <person name="Sanscrainte N."/>
            <person name="Walker B."/>
            <person name="Young S.K."/>
            <person name="Zeng Q."/>
            <person name="Gargeya S."/>
            <person name="Fitzgerald M."/>
            <person name="Haas B."/>
            <person name="Abouelleil A."/>
            <person name="Alvarado L."/>
            <person name="Arachchi H.M."/>
            <person name="Berlin A.M."/>
            <person name="Chapman S.B."/>
            <person name="Dewar J."/>
            <person name="Goldberg J."/>
            <person name="Griggs A."/>
            <person name="Gujja S."/>
            <person name="Hansen M."/>
            <person name="Howarth C."/>
            <person name="Imamovic A."/>
            <person name="Larimer J."/>
            <person name="McCowan C."/>
            <person name="Murphy C."/>
            <person name="Neiman D."/>
            <person name="Pearson M."/>
            <person name="Priest M."/>
            <person name="Roberts A."/>
            <person name="Saif S."/>
            <person name="Shea T."/>
            <person name="Sisk P."/>
            <person name="Sykes S."/>
            <person name="Wortman J."/>
            <person name="Nusbaum C."/>
            <person name="Birren B."/>
        </authorList>
    </citation>
    <scope>NUCLEOTIDE SEQUENCE [LARGE SCALE GENOMIC DNA]</scope>
    <source>
        <strain evidence="3">PRA339</strain>
    </source>
</reference>
<protein>
    <submittedName>
        <fullName evidence="2">Uncharacterized protein</fullName>
    </submittedName>
</protein>
<sequence>MNLFFIISLIHCSETSEVPQNITALEVDRTITKAPKENVKHKKSFLTIFKKDKNLKNEKKESKKEKMKAKLFLKGNGKFKKAETLPAGIQGQVPVTIKMDSPASYLKSQNAPKFVVPPIVTTENSEDNFKHNVVILIKELSKLVKEEWAEAYLEGLKSNITQLLNSETKSYFEVLEKIKEENIDLNDEEKIACLLIEEKEIKNEEILKKTKSLIERELEWLLLIFKQKKVLYEIELNKIKEEKLRNIEQRKLMDSESEMEKDLRILRKEMEEKGIKYEDIFGENESKSKTPEDLVIEYYVIKYILNPNDGSNPNTLKFNGEFVTPDYIPIYKIIEIIKDVEESQQKNSGNIKLVKSNLYNNLRYFFSEYLKQETLYSQNIFNGNKEFYELNKKRLSELEYLLEIYKNERFIAPFYSHFLANLRKFDTLNAVRINSAKLK</sequence>
<proteinExistence type="predicted"/>
<dbReference type="AlphaFoldDB" id="A0A059EXK5"/>